<dbReference type="Proteomes" id="UP001529510">
    <property type="component" value="Unassembled WGS sequence"/>
</dbReference>
<comment type="caution">
    <text evidence="1">The sequence shown here is derived from an EMBL/GenBank/DDBJ whole genome shotgun (WGS) entry which is preliminary data.</text>
</comment>
<feature type="non-terminal residue" evidence="1">
    <location>
        <position position="1"/>
    </location>
</feature>
<name>A0ABD0NC19_CIRMR</name>
<sequence>CDENTTFSNHALYLGLPCCKDDFNGCPNIPSSLIFQRSTKETLWIATQLSSTKLTQN</sequence>
<gene>
    <name evidence="1" type="ORF">M9458_043330</name>
</gene>
<protein>
    <submittedName>
        <fullName evidence="1">Uncharacterized protein</fullName>
    </submittedName>
</protein>
<dbReference type="InterPro" id="IPR035892">
    <property type="entry name" value="C2_domain_sf"/>
</dbReference>
<dbReference type="EMBL" id="JAMKFB020000022">
    <property type="protein sequence ID" value="KAL0159605.1"/>
    <property type="molecule type" value="Genomic_DNA"/>
</dbReference>
<dbReference type="InterPro" id="IPR026791">
    <property type="entry name" value="DOCK"/>
</dbReference>
<reference evidence="1 2" key="1">
    <citation type="submission" date="2024-05" db="EMBL/GenBank/DDBJ databases">
        <title>Genome sequencing and assembly of Indian major carp, Cirrhinus mrigala (Hamilton, 1822).</title>
        <authorList>
            <person name="Mohindra V."/>
            <person name="Chowdhury L.M."/>
            <person name="Lal K."/>
            <person name="Jena J.K."/>
        </authorList>
    </citation>
    <scope>NUCLEOTIDE SEQUENCE [LARGE SCALE GENOMIC DNA]</scope>
    <source>
        <strain evidence="1">CM1030</strain>
        <tissue evidence="1">Blood</tissue>
    </source>
</reference>
<organism evidence="1 2">
    <name type="scientific">Cirrhinus mrigala</name>
    <name type="common">Mrigala</name>
    <dbReference type="NCBI Taxonomy" id="683832"/>
    <lineage>
        <taxon>Eukaryota</taxon>
        <taxon>Metazoa</taxon>
        <taxon>Chordata</taxon>
        <taxon>Craniata</taxon>
        <taxon>Vertebrata</taxon>
        <taxon>Euteleostomi</taxon>
        <taxon>Actinopterygii</taxon>
        <taxon>Neopterygii</taxon>
        <taxon>Teleostei</taxon>
        <taxon>Ostariophysi</taxon>
        <taxon>Cypriniformes</taxon>
        <taxon>Cyprinidae</taxon>
        <taxon>Labeoninae</taxon>
        <taxon>Labeonini</taxon>
        <taxon>Cirrhinus</taxon>
    </lineage>
</organism>
<evidence type="ECO:0000313" key="1">
    <source>
        <dbReference type="EMBL" id="KAL0159605.1"/>
    </source>
</evidence>
<proteinExistence type="predicted"/>
<dbReference type="AlphaFoldDB" id="A0ABD0NC19"/>
<keyword evidence="2" id="KW-1185">Reference proteome</keyword>
<feature type="non-terminal residue" evidence="1">
    <location>
        <position position="57"/>
    </location>
</feature>
<accession>A0ABD0NC19</accession>
<dbReference type="PANTHER" id="PTHR45653:SF4">
    <property type="entry name" value="DEDICATOR OF CYTOKINESIS PROTEIN 3"/>
    <property type="match status" value="1"/>
</dbReference>
<evidence type="ECO:0000313" key="2">
    <source>
        <dbReference type="Proteomes" id="UP001529510"/>
    </source>
</evidence>
<dbReference type="Gene3D" id="2.60.40.150">
    <property type="entry name" value="C2 domain"/>
    <property type="match status" value="1"/>
</dbReference>
<dbReference type="PANTHER" id="PTHR45653">
    <property type="entry name" value="DEDICATOR OF CYTOKINESIS"/>
    <property type="match status" value="1"/>
</dbReference>